<protein>
    <submittedName>
        <fullName evidence="3">Aldo/keto reductase</fullName>
    </submittedName>
</protein>
<proteinExistence type="predicted"/>
<dbReference type="InterPro" id="IPR020471">
    <property type="entry name" value="AKR"/>
</dbReference>
<name>A0A366LN80_9ACTN</name>
<dbReference type="PANTHER" id="PTHR43364:SF4">
    <property type="entry name" value="NAD(P)-LINKED OXIDOREDUCTASE SUPERFAMILY PROTEIN"/>
    <property type="match status" value="1"/>
</dbReference>
<comment type="caution">
    <text evidence="3">The sequence shown here is derived from an EMBL/GenBank/DDBJ whole genome shotgun (WGS) entry which is preliminary data.</text>
</comment>
<dbReference type="Proteomes" id="UP000253303">
    <property type="component" value="Unassembled WGS sequence"/>
</dbReference>
<dbReference type="AlphaFoldDB" id="A0A366LN80"/>
<dbReference type="GO" id="GO:0016491">
    <property type="term" value="F:oxidoreductase activity"/>
    <property type="evidence" value="ECO:0007669"/>
    <property type="project" value="UniProtKB-KW"/>
</dbReference>
<dbReference type="InterPro" id="IPR050523">
    <property type="entry name" value="AKR_Detox_Biosynth"/>
</dbReference>
<dbReference type="InterPro" id="IPR023210">
    <property type="entry name" value="NADP_OxRdtase_dom"/>
</dbReference>
<gene>
    <name evidence="3" type="ORF">DP939_36190</name>
</gene>
<keyword evidence="4" id="KW-1185">Reference proteome</keyword>
<organism evidence="3 4">
    <name type="scientific">Spongiactinospora rosea</name>
    <dbReference type="NCBI Taxonomy" id="2248750"/>
    <lineage>
        <taxon>Bacteria</taxon>
        <taxon>Bacillati</taxon>
        <taxon>Actinomycetota</taxon>
        <taxon>Actinomycetes</taxon>
        <taxon>Streptosporangiales</taxon>
        <taxon>Streptosporangiaceae</taxon>
        <taxon>Spongiactinospora</taxon>
    </lineage>
</organism>
<accession>A0A366LN80</accession>
<dbReference type="OrthoDB" id="9768793at2"/>
<dbReference type="EMBL" id="QMEY01000024">
    <property type="protein sequence ID" value="RBQ15287.1"/>
    <property type="molecule type" value="Genomic_DNA"/>
</dbReference>
<evidence type="ECO:0000313" key="3">
    <source>
        <dbReference type="EMBL" id="RBQ15287.1"/>
    </source>
</evidence>
<dbReference type="PANTHER" id="PTHR43364">
    <property type="entry name" value="NADH-SPECIFIC METHYLGLYOXAL REDUCTASE-RELATED"/>
    <property type="match status" value="1"/>
</dbReference>
<dbReference type="GO" id="GO:0005829">
    <property type="term" value="C:cytosol"/>
    <property type="evidence" value="ECO:0007669"/>
    <property type="project" value="TreeGrafter"/>
</dbReference>
<dbReference type="InterPro" id="IPR036812">
    <property type="entry name" value="NAD(P)_OxRdtase_dom_sf"/>
</dbReference>
<evidence type="ECO:0000256" key="1">
    <source>
        <dbReference type="ARBA" id="ARBA00023002"/>
    </source>
</evidence>
<dbReference type="Gene3D" id="3.20.20.100">
    <property type="entry name" value="NADP-dependent oxidoreductase domain"/>
    <property type="match status" value="1"/>
</dbReference>
<dbReference type="CDD" id="cd19084">
    <property type="entry name" value="AKR_AKR11B1-like"/>
    <property type="match status" value="1"/>
</dbReference>
<evidence type="ECO:0000313" key="4">
    <source>
        <dbReference type="Proteomes" id="UP000253303"/>
    </source>
</evidence>
<dbReference type="Pfam" id="PF00248">
    <property type="entry name" value="Aldo_ket_red"/>
    <property type="match status" value="1"/>
</dbReference>
<evidence type="ECO:0000259" key="2">
    <source>
        <dbReference type="Pfam" id="PF00248"/>
    </source>
</evidence>
<keyword evidence="1" id="KW-0560">Oxidoreductase</keyword>
<dbReference type="FunFam" id="3.20.20.100:FF:000004">
    <property type="entry name" value="Oxidoreductase, aldo/keto reductase"/>
    <property type="match status" value="1"/>
</dbReference>
<reference evidence="3 4" key="1">
    <citation type="submission" date="2018-06" db="EMBL/GenBank/DDBJ databases">
        <title>Sphaerisporangium craniellae sp. nov., isolated from a marine sponge in the South China Sea.</title>
        <authorList>
            <person name="Li L."/>
        </authorList>
    </citation>
    <scope>NUCLEOTIDE SEQUENCE [LARGE SCALE GENOMIC DNA]</scope>
    <source>
        <strain evidence="3 4">LHW63015</strain>
    </source>
</reference>
<sequence length="322" mass="34789">MRTVPLGRSGLMVTPICYGTWQFGGDWGTVDERAAIEAIQGARDLGINFFDTARGYGFGVSERLLGRALADELGTSRDSVVIATKGGLREDGGVLSRDASPAWLRQEVEQSLSALGIDHIDLYQIHWPDPRTPLADTAAALGDLIREGLIRHAGVSNFDVEQMREFEEALPVETLQPPYHLFERDIETAVLPYCAERDIGVLAYGPLAHGLLGGAFDEYTTFPADDWRSVSPDFTGETFLRNLAVVDLLREFAQGKGATVGQLAVAWVLAAPAVDVAIVGSRRHAHLKESAGAVDLELTGDDLAEIDRIARAATPVTGPRPD</sequence>
<feature type="domain" description="NADP-dependent oxidoreductase" evidence="2">
    <location>
        <begin position="15"/>
        <end position="310"/>
    </location>
</feature>
<dbReference type="RefSeq" id="WP_113985336.1">
    <property type="nucleotide sequence ID" value="NZ_QMEY01000024.1"/>
</dbReference>
<dbReference type="SUPFAM" id="SSF51430">
    <property type="entry name" value="NAD(P)-linked oxidoreductase"/>
    <property type="match status" value="1"/>
</dbReference>
<dbReference type="PRINTS" id="PR00069">
    <property type="entry name" value="ALDKETRDTASE"/>
</dbReference>